<feature type="compositionally biased region" description="Polar residues" evidence="1">
    <location>
        <begin position="38"/>
        <end position="47"/>
    </location>
</feature>
<proteinExistence type="predicted"/>
<protein>
    <submittedName>
        <fullName evidence="2">Uncharacterized protein</fullName>
    </submittedName>
</protein>
<organism evidence="2 3">
    <name type="scientific">Hydrocarboniphaga effusa AP103</name>
    <dbReference type="NCBI Taxonomy" id="1172194"/>
    <lineage>
        <taxon>Bacteria</taxon>
        <taxon>Pseudomonadati</taxon>
        <taxon>Pseudomonadota</taxon>
        <taxon>Gammaproteobacteria</taxon>
        <taxon>Nevskiales</taxon>
        <taxon>Nevskiaceae</taxon>
        <taxon>Hydrocarboniphaga</taxon>
    </lineage>
</organism>
<reference evidence="2 3" key="1">
    <citation type="journal article" date="2012" name="J. Bacteriol.">
        <title>Genome Sequence of n-Alkane-Degrading Hydrocarboniphaga effusa Strain AP103T (ATCC BAA-332T).</title>
        <authorList>
            <person name="Chang H.K."/>
            <person name="Zylstra G.J."/>
            <person name="Chae J.C."/>
        </authorList>
    </citation>
    <scope>NUCLEOTIDE SEQUENCE [LARGE SCALE GENOMIC DNA]</scope>
    <source>
        <strain evidence="2 3">AP103</strain>
    </source>
</reference>
<evidence type="ECO:0000313" key="3">
    <source>
        <dbReference type="Proteomes" id="UP000003704"/>
    </source>
</evidence>
<dbReference type="STRING" id="1172194.WQQ_22080"/>
<evidence type="ECO:0000256" key="1">
    <source>
        <dbReference type="SAM" id="MobiDB-lite"/>
    </source>
</evidence>
<dbReference type="Proteomes" id="UP000003704">
    <property type="component" value="Unassembled WGS sequence"/>
</dbReference>
<name>I8I612_9GAMM</name>
<dbReference type="EMBL" id="AKGD01000001">
    <property type="protein sequence ID" value="EIT72071.1"/>
    <property type="molecule type" value="Genomic_DNA"/>
</dbReference>
<evidence type="ECO:0000313" key="2">
    <source>
        <dbReference type="EMBL" id="EIT72071.1"/>
    </source>
</evidence>
<gene>
    <name evidence="2" type="ORF">WQQ_22080</name>
</gene>
<sequence>MIAAGADAWQSGRVIQFADPTGAQHQHVPAAQPPAERNATSSVGREP</sequence>
<comment type="caution">
    <text evidence="2">The sequence shown here is derived from an EMBL/GenBank/DDBJ whole genome shotgun (WGS) entry which is preliminary data.</text>
</comment>
<accession>I8I612</accession>
<dbReference type="AlphaFoldDB" id="I8I612"/>
<keyword evidence="3" id="KW-1185">Reference proteome</keyword>
<feature type="region of interest" description="Disordered" evidence="1">
    <location>
        <begin position="1"/>
        <end position="47"/>
    </location>
</feature>